<keyword evidence="2" id="KW-1185">Reference proteome</keyword>
<sequence>MTICVGITSFVLWSTIESTCRKRNGMAHDLSSVSTCRISCLDVDQYASDSVETGKKVFNKLDIETITVSLSWRDASIDSKASGTVQDVDLYKTTNDYCHTARASISCVLSRALFQHFDPKTLTQLVAFALCEYRILLHSPQQSRLCPMAESLLCTHVPLSMTTPTGRPEHLVFVDIDRGTFELHESKELIDRSSAFLIGKDRKQRDFNDNEATYRMNNGEERISRFKVLKEEIPQRRSMKWRREMEIQVRQAVLCFRAAVLRGYKRIR</sequence>
<evidence type="ECO:0000313" key="1">
    <source>
        <dbReference type="EMBL" id="KAI9915717.1"/>
    </source>
</evidence>
<dbReference type="Proteomes" id="UP001163321">
    <property type="component" value="Chromosome 3"/>
</dbReference>
<reference evidence="1 2" key="1">
    <citation type="journal article" date="2022" name="bioRxiv">
        <title>The genome of the oomycete Peronosclerospora sorghi, a cosmopolitan pathogen of maize and sorghum, is inflated with dispersed pseudogenes.</title>
        <authorList>
            <person name="Fletcher K."/>
            <person name="Martin F."/>
            <person name="Isakeit T."/>
            <person name="Cavanaugh K."/>
            <person name="Magill C."/>
            <person name="Michelmore R."/>
        </authorList>
    </citation>
    <scope>NUCLEOTIDE SEQUENCE [LARGE SCALE GENOMIC DNA]</scope>
    <source>
        <strain evidence="1">P6</strain>
    </source>
</reference>
<proteinExistence type="predicted"/>
<dbReference type="EMBL" id="CM047582">
    <property type="protein sequence ID" value="KAI9915717.1"/>
    <property type="molecule type" value="Genomic_DNA"/>
</dbReference>
<evidence type="ECO:0000313" key="2">
    <source>
        <dbReference type="Proteomes" id="UP001163321"/>
    </source>
</evidence>
<accession>A0ACC0WBC4</accession>
<gene>
    <name evidence="1" type="ORF">PsorP6_008229</name>
</gene>
<organism evidence="1 2">
    <name type="scientific">Peronosclerospora sorghi</name>
    <dbReference type="NCBI Taxonomy" id="230839"/>
    <lineage>
        <taxon>Eukaryota</taxon>
        <taxon>Sar</taxon>
        <taxon>Stramenopiles</taxon>
        <taxon>Oomycota</taxon>
        <taxon>Peronosporomycetes</taxon>
        <taxon>Peronosporales</taxon>
        <taxon>Peronosporaceae</taxon>
        <taxon>Peronosclerospora</taxon>
    </lineage>
</organism>
<comment type="caution">
    <text evidence="1">The sequence shown here is derived from an EMBL/GenBank/DDBJ whole genome shotgun (WGS) entry which is preliminary data.</text>
</comment>
<name>A0ACC0WBC4_9STRA</name>
<protein>
    <submittedName>
        <fullName evidence="1">Uncharacterized protein</fullName>
    </submittedName>
</protein>